<evidence type="ECO:0000256" key="2">
    <source>
        <dbReference type="ARBA" id="ARBA00023125"/>
    </source>
</evidence>
<keyword evidence="3" id="KW-0804">Transcription</keyword>
<dbReference type="CDD" id="cd06170">
    <property type="entry name" value="LuxR_C_like"/>
    <property type="match status" value="1"/>
</dbReference>
<dbReference type="InterPro" id="IPR001789">
    <property type="entry name" value="Sig_transdc_resp-reg_receiver"/>
</dbReference>
<dbReference type="InterPro" id="IPR000792">
    <property type="entry name" value="Tscrpt_reg_LuxR_C"/>
</dbReference>
<dbReference type="SMART" id="SM00448">
    <property type="entry name" value="REC"/>
    <property type="match status" value="1"/>
</dbReference>
<dbReference type="RefSeq" id="WP_317225360.1">
    <property type="nucleotide sequence ID" value="NZ_JAWJEJ010000001.1"/>
</dbReference>
<feature type="modified residue" description="4-aspartylphosphate" evidence="4">
    <location>
        <position position="84"/>
    </location>
</feature>
<feature type="domain" description="HTH luxR-type" evidence="6">
    <location>
        <begin position="165"/>
        <end position="230"/>
    </location>
</feature>
<dbReference type="SUPFAM" id="SSF52172">
    <property type="entry name" value="CheY-like"/>
    <property type="match status" value="1"/>
</dbReference>
<evidence type="ECO:0000313" key="9">
    <source>
        <dbReference type="Proteomes" id="UP001273531"/>
    </source>
</evidence>
<dbReference type="PANTHER" id="PTHR44688">
    <property type="entry name" value="DNA-BINDING TRANSCRIPTIONAL ACTIVATOR DEVR_DOSR"/>
    <property type="match status" value="1"/>
</dbReference>
<evidence type="ECO:0000256" key="3">
    <source>
        <dbReference type="ARBA" id="ARBA00023163"/>
    </source>
</evidence>
<dbReference type="PRINTS" id="PR00038">
    <property type="entry name" value="HTHLUXR"/>
</dbReference>
<dbReference type="InterPro" id="IPR011006">
    <property type="entry name" value="CheY-like_superfamily"/>
</dbReference>
<evidence type="ECO:0000313" key="8">
    <source>
        <dbReference type="EMBL" id="MDV3456163.1"/>
    </source>
</evidence>
<accession>A0ABU3Y495</accession>
<evidence type="ECO:0000256" key="5">
    <source>
        <dbReference type="SAM" id="MobiDB-lite"/>
    </source>
</evidence>
<feature type="compositionally biased region" description="Polar residues" evidence="5">
    <location>
        <begin position="1"/>
        <end position="14"/>
    </location>
</feature>
<feature type="domain" description="Response regulatory" evidence="7">
    <location>
        <begin position="35"/>
        <end position="149"/>
    </location>
</feature>
<dbReference type="PROSITE" id="PS00622">
    <property type="entry name" value="HTH_LUXR_1"/>
    <property type="match status" value="1"/>
</dbReference>
<evidence type="ECO:0000256" key="4">
    <source>
        <dbReference type="PROSITE-ProRule" id="PRU00169"/>
    </source>
</evidence>
<comment type="caution">
    <text evidence="8">The sequence shown here is derived from an EMBL/GenBank/DDBJ whole genome shotgun (WGS) entry which is preliminary data.</text>
</comment>
<keyword evidence="1" id="KW-0805">Transcription regulation</keyword>
<dbReference type="PANTHER" id="PTHR44688:SF16">
    <property type="entry name" value="DNA-BINDING TRANSCRIPTIONAL ACTIVATOR DEVR_DOSR"/>
    <property type="match status" value="1"/>
</dbReference>
<dbReference type="EMBL" id="JAWJEJ010000001">
    <property type="protein sequence ID" value="MDV3456163.1"/>
    <property type="molecule type" value="Genomic_DNA"/>
</dbReference>
<proteinExistence type="predicted"/>
<dbReference type="InterPro" id="IPR036388">
    <property type="entry name" value="WH-like_DNA-bd_sf"/>
</dbReference>
<dbReference type="Gene3D" id="3.40.50.2300">
    <property type="match status" value="1"/>
</dbReference>
<name>A0ABU3Y495_9SPHN</name>
<dbReference type="PROSITE" id="PS50110">
    <property type="entry name" value="RESPONSE_REGULATORY"/>
    <property type="match status" value="1"/>
</dbReference>
<keyword evidence="9" id="KW-1185">Reference proteome</keyword>
<dbReference type="InterPro" id="IPR016032">
    <property type="entry name" value="Sig_transdc_resp-reg_C-effctor"/>
</dbReference>
<protein>
    <submittedName>
        <fullName evidence="8">Response regulator</fullName>
    </submittedName>
</protein>
<dbReference type="Gene3D" id="1.10.10.10">
    <property type="entry name" value="Winged helix-like DNA-binding domain superfamily/Winged helix DNA-binding domain"/>
    <property type="match status" value="1"/>
</dbReference>
<dbReference type="Proteomes" id="UP001273531">
    <property type="component" value="Unassembled WGS sequence"/>
</dbReference>
<sequence length="237" mass="25860">MQQYNALFSPNAPQATGARTHPKRLPDGSSHALRKVYIVDDERASRQSLHLLVTALGYRARPFLSGIDFLEEIDSLRPGCVLLDLWMPGLDGIEVLRRMGGRFDVLPVVMLTAHAEVATAVSALKLGASDFLEKPPNQRLLQEAIARAFETIDREQAANQAFTHNARLISSLSTREREVLQGLGAGMSNKVIAAELGLSVRTIEMHRARMMDRLGVKTVADVVALAIGMGIAGKPRS</sequence>
<dbReference type="Pfam" id="PF00072">
    <property type="entry name" value="Response_reg"/>
    <property type="match status" value="1"/>
</dbReference>
<evidence type="ECO:0000256" key="1">
    <source>
        <dbReference type="ARBA" id="ARBA00023015"/>
    </source>
</evidence>
<dbReference type="PROSITE" id="PS50043">
    <property type="entry name" value="HTH_LUXR_2"/>
    <property type="match status" value="1"/>
</dbReference>
<dbReference type="SUPFAM" id="SSF46894">
    <property type="entry name" value="C-terminal effector domain of the bipartite response regulators"/>
    <property type="match status" value="1"/>
</dbReference>
<evidence type="ECO:0000259" key="7">
    <source>
        <dbReference type="PROSITE" id="PS50110"/>
    </source>
</evidence>
<keyword evidence="2" id="KW-0238">DNA-binding</keyword>
<reference evidence="8 9" key="1">
    <citation type="submission" date="2023-10" db="EMBL/GenBank/DDBJ databases">
        <title>Sphingomonas sp. HF-S4 16S ribosomal RNA gene Genome sequencing and assembly.</title>
        <authorList>
            <person name="Lee H."/>
        </authorList>
    </citation>
    <scope>NUCLEOTIDE SEQUENCE [LARGE SCALE GENOMIC DNA]</scope>
    <source>
        <strain evidence="8 9">HF-S4</strain>
    </source>
</reference>
<dbReference type="Pfam" id="PF00196">
    <property type="entry name" value="GerE"/>
    <property type="match status" value="1"/>
</dbReference>
<evidence type="ECO:0000259" key="6">
    <source>
        <dbReference type="PROSITE" id="PS50043"/>
    </source>
</evidence>
<organism evidence="8 9">
    <name type="scientific">Sphingomonas agrestis</name>
    <dbReference type="NCBI Taxonomy" id="3080540"/>
    <lineage>
        <taxon>Bacteria</taxon>
        <taxon>Pseudomonadati</taxon>
        <taxon>Pseudomonadota</taxon>
        <taxon>Alphaproteobacteria</taxon>
        <taxon>Sphingomonadales</taxon>
        <taxon>Sphingomonadaceae</taxon>
        <taxon>Sphingomonas</taxon>
    </lineage>
</organism>
<feature type="region of interest" description="Disordered" evidence="5">
    <location>
        <begin position="1"/>
        <end position="28"/>
    </location>
</feature>
<gene>
    <name evidence="8" type="ORF">RZN05_04145</name>
</gene>
<dbReference type="SMART" id="SM00421">
    <property type="entry name" value="HTH_LUXR"/>
    <property type="match status" value="1"/>
</dbReference>
<keyword evidence="4" id="KW-0597">Phosphoprotein</keyword>